<dbReference type="GO" id="GO:0004674">
    <property type="term" value="F:protein serine/threonine kinase activity"/>
    <property type="evidence" value="ECO:0007669"/>
    <property type="project" value="UniProtKB-KW"/>
</dbReference>
<dbReference type="AlphaFoldDB" id="A0A7Y4MVN3"/>
<evidence type="ECO:0000313" key="3">
    <source>
        <dbReference type="EMBL" id="NOJ83880.1"/>
    </source>
</evidence>
<protein>
    <submittedName>
        <fullName evidence="3">Serine/threonine protein kinase</fullName>
    </submittedName>
</protein>
<dbReference type="Proteomes" id="UP000533080">
    <property type="component" value="Unassembled WGS sequence"/>
</dbReference>
<gene>
    <name evidence="3" type="ORF">HNV28_37180</name>
</gene>
<dbReference type="EMBL" id="JABFNT010000262">
    <property type="protein sequence ID" value="NOJ83880.1"/>
    <property type="molecule type" value="Genomic_DNA"/>
</dbReference>
<keyword evidence="2" id="KW-0812">Transmembrane</keyword>
<feature type="compositionally biased region" description="Pro residues" evidence="1">
    <location>
        <begin position="1"/>
        <end position="10"/>
    </location>
</feature>
<keyword evidence="3" id="KW-0723">Serine/threonine-protein kinase</keyword>
<evidence type="ECO:0000256" key="2">
    <source>
        <dbReference type="SAM" id="Phobius"/>
    </source>
</evidence>
<keyword evidence="2" id="KW-1133">Transmembrane helix</keyword>
<keyword evidence="2" id="KW-0472">Membrane</keyword>
<sequence>ACPPVSPRPVAPASRAPAPAEKPADKQPPWKLLGIAGGGALVLAVVAVVMMRDGGSNFVNVGPGEHVYVGGLRHEPGTEVHDPSGGPLLISTAVDGKLRRFGTTQQREGIDVRTLADASQEPGTTGLLSVTGAAPGCEVHVGGALLPGGTPLLKARIEAGRELEVLVRCPSGVSKLWVMAVPGQQIEVKSQPRN</sequence>
<evidence type="ECO:0000256" key="1">
    <source>
        <dbReference type="SAM" id="MobiDB-lite"/>
    </source>
</evidence>
<feature type="region of interest" description="Disordered" evidence="1">
    <location>
        <begin position="1"/>
        <end position="28"/>
    </location>
</feature>
<reference evidence="3 4" key="1">
    <citation type="submission" date="2020-05" db="EMBL/GenBank/DDBJ databases">
        <authorList>
            <person name="Whitworth D."/>
        </authorList>
    </citation>
    <scope>NUCLEOTIDE SEQUENCE [LARGE SCALE GENOMIC DNA]</scope>
    <source>
        <strain evidence="3 4">AM005</strain>
    </source>
</reference>
<accession>A0A7Y4MVN3</accession>
<feature type="transmembrane region" description="Helical" evidence="2">
    <location>
        <begin position="32"/>
        <end position="51"/>
    </location>
</feature>
<evidence type="ECO:0000313" key="4">
    <source>
        <dbReference type="Proteomes" id="UP000533080"/>
    </source>
</evidence>
<proteinExistence type="predicted"/>
<comment type="caution">
    <text evidence="3">The sequence shown here is derived from an EMBL/GenBank/DDBJ whole genome shotgun (WGS) entry which is preliminary data.</text>
</comment>
<organism evidence="3 4">
    <name type="scientific">Myxococcus xanthus</name>
    <dbReference type="NCBI Taxonomy" id="34"/>
    <lineage>
        <taxon>Bacteria</taxon>
        <taxon>Pseudomonadati</taxon>
        <taxon>Myxococcota</taxon>
        <taxon>Myxococcia</taxon>
        <taxon>Myxococcales</taxon>
        <taxon>Cystobacterineae</taxon>
        <taxon>Myxococcaceae</taxon>
        <taxon>Myxococcus</taxon>
    </lineage>
</organism>
<keyword evidence="3" id="KW-0418">Kinase</keyword>
<keyword evidence="3" id="KW-0808">Transferase</keyword>
<name>A0A7Y4MVN3_MYXXA</name>
<feature type="non-terminal residue" evidence="3">
    <location>
        <position position="1"/>
    </location>
</feature>